<feature type="domain" description="Cell wall-active antibiotics response LiaF-like C-terminal" evidence="2">
    <location>
        <begin position="38"/>
        <end position="102"/>
    </location>
</feature>
<reference evidence="4" key="1">
    <citation type="journal article" date="2019" name="Int. J. Syst. Evol. Microbiol.">
        <title>The Global Catalogue of Microorganisms (GCM) 10K type strain sequencing project: providing services to taxonomists for standard genome sequencing and annotation.</title>
        <authorList>
            <consortium name="The Broad Institute Genomics Platform"/>
            <consortium name="The Broad Institute Genome Sequencing Center for Infectious Disease"/>
            <person name="Wu L."/>
            <person name="Ma J."/>
        </authorList>
    </citation>
    <scope>NUCLEOTIDE SEQUENCE [LARGE SCALE GENOMIC DNA]</scope>
    <source>
        <strain evidence="4">CGMCC 1.5362</strain>
    </source>
</reference>
<protein>
    <recommendedName>
        <fullName evidence="2">Cell wall-active antibiotics response LiaF-like C-terminal domain-containing protein</fullName>
    </recommendedName>
</protein>
<accession>A0ABQ2F8N5</accession>
<comment type="caution">
    <text evidence="3">The sequence shown here is derived from an EMBL/GenBank/DDBJ whole genome shotgun (WGS) entry which is preliminary data.</text>
</comment>
<evidence type="ECO:0000313" key="3">
    <source>
        <dbReference type="EMBL" id="GGK72632.1"/>
    </source>
</evidence>
<evidence type="ECO:0000256" key="1">
    <source>
        <dbReference type="SAM" id="MobiDB-lite"/>
    </source>
</evidence>
<evidence type="ECO:0000313" key="4">
    <source>
        <dbReference type="Proteomes" id="UP000662111"/>
    </source>
</evidence>
<organism evidence="3 4">
    <name type="scientific">Ornithinimicrobium pekingense</name>
    <dbReference type="NCBI Taxonomy" id="384677"/>
    <lineage>
        <taxon>Bacteria</taxon>
        <taxon>Bacillati</taxon>
        <taxon>Actinomycetota</taxon>
        <taxon>Actinomycetes</taxon>
        <taxon>Micrococcales</taxon>
        <taxon>Ornithinimicrobiaceae</taxon>
        <taxon>Ornithinimicrobium</taxon>
    </lineage>
</organism>
<feature type="region of interest" description="Disordered" evidence="1">
    <location>
        <begin position="1"/>
        <end position="22"/>
    </location>
</feature>
<dbReference type="InterPro" id="IPR024425">
    <property type="entry name" value="LiaF-like_C"/>
</dbReference>
<dbReference type="PANTHER" id="PTHR40763">
    <property type="entry name" value="MEMBRANE PROTEIN-RELATED"/>
    <property type="match status" value="1"/>
</dbReference>
<gene>
    <name evidence="3" type="ORF">GCM10011509_21540</name>
</gene>
<dbReference type="Pfam" id="PF09922">
    <property type="entry name" value="LiaF-like_C"/>
    <property type="match status" value="1"/>
</dbReference>
<proteinExistence type="predicted"/>
<dbReference type="PANTHER" id="PTHR40763:SF5">
    <property type="entry name" value="MEMBRANE PROTEIN"/>
    <property type="match status" value="1"/>
</dbReference>
<sequence>MPVSGEVLPPYRGAPPPARQEKSEPLVAFMGDIVRTGRWQAARRTNALQLMGDLKLDLREVITPGETLEVETWSLMGDVKIVVPPGTDVVVNGGTLLGDVKTETDPREPAQRTGARLVVRGYTLMGDVVVREMGADPGKPPRGWRWVNPKR</sequence>
<keyword evidence="4" id="KW-1185">Reference proteome</keyword>
<dbReference type="EMBL" id="BMLB01000004">
    <property type="protein sequence ID" value="GGK72632.1"/>
    <property type="molecule type" value="Genomic_DNA"/>
</dbReference>
<name>A0ABQ2F8N5_9MICO</name>
<dbReference type="Proteomes" id="UP000662111">
    <property type="component" value="Unassembled WGS sequence"/>
</dbReference>
<evidence type="ECO:0000259" key="2">
    <source>
        <dbReference type="Pfam" id="PF09922"/>
    </source>
</evidence>